<evidence type="ECO:0000313" key="2">
    <source>
        <dbReference type="Proteomes" id="UP000007266"/>
    </source>
</evidence>
<dbReference type="HOGENOM" id="CLU_1191239_0_0_1"/>
<evidence type="ECO:0000313" key="1">
    <source>
        <dbReference type="EMBL" id="EFA06188.1"/>
    </source>
</evidence>
<reference evidence="1 2" key="2">
    <citation type="journal article" date="2010" name="Nucleic Acids Res.">
        <title>BeetleBase in 2010: revisions to provide comprehensive genomic information for Tribolium castaneum.</title>
        <authorList>
            <person name="Kim H.S."/>
            <person name="Murphy T."/>
            <person name="Xia J."/>
            <person name="Caragea D."/>
            <person name="Park Y."/>
            <person name="Beeman R.W."/>
            <person name="Lorenzen M.D."/>
            <person name="Butcher S."/>
            <person name="Manak J.R."/>
            <person name="Brown S.J."/>
        </authorList>
    </citation>
    <scope>GENOME REANNOTATION</scope>
    <source>
        <strain evidence="1 2">Georgia GA2</strain>
    </source>
</reference>
<proteinExistence type="predicted"/>
<sequence>MSLDTGEFIFTQNLCNLGCYNRNKDEYKVARFESLMMVLEAIARTNDRTPAGVNSRRSSSKCVTGKSFPGNSVALLKTADDDEERRVIDRRKSVLNKTRGVNLGPSCGVRVLRHLHMHPARTYPRTHKGHKLVLLANNDACTRPATETAETPRLRGHDQLDVAACTRNLPLKRAAATRRSSVSFRFAIPRVEMARCDAGRWGTVPAEGLRRYEACRGKKLQVLLLTRLWTFSF</sequence>
<gene>
    <name evidence="1" type="primary">GLEAN_09036</name>
    <name evidence="1" type="ORF">TcasGA2_TC009036</name>
</gene>
<dbReference type="EMBL" id="KQ971354">
    <property type="protein sequence ID" value="EFA06188.1"/>
    <property type="molecule type" value="Genomic_DNA"/>
</dbReference>
<name>D6WPR1_TRICA</name>
<dbReference type="InParanoid" id="D6WPR1"/>
<protein>
    <submittedName>
        <fullName evidence="1">Uncharacterized protein</fullName>
    </submittedName>
</protein>
<accession>D6WPR1</accession>
<reference evidence="1 2" key="1">
    <citation type="journal article" date="2008" name="Nature">
        <title>The genome of the model beetle and pest Tribolium castaneum.</title>
        <authorList>
            <consortium name="Tribolium Genome Sequencing Consortium"/>
            <person name="Richards S."/>
            <person name="Gibbs R.A."/>
            <person name="Weinstock G.M."/>
            <person name="Brown S.J."/>
            <person name="Denell R."/>
            <person name="Beeman R.W."/>
            <person name="Gibbs R."/>
            <person name="Beeman R.W."/>
            <person name="Brown S.J."/>
            <person name="Bucher G."/>
            <person name="Friedrich M."/>
            <person name="Grimmelikhuijzen C.J."/>
            <person name="Klingler M."/>
            <person name="Lorenzen M."/>
            <person name="Richards S."/>
            <person name="Roth S."/>
            <person name="Schroder R."/>
            <person name="Tautz D."/>
            <person name="Zdobnov E.M."/>
            <person name="Muzny D."/>
            <person name="Gibbs R.A."/>
            <person name="Weinstock G.M."/>
            <person name="Attaway T."/>
            <person name="Bell S."/>
            <person name="Buhay C.J."/>
            <person name="Chandrabose M.N."/>
            <person name="Chavez D."/>
            <person name="Clerk-Blankenburg K.P."/>
            <person name="Cree A."/>
            <person name="Dao M."/>
            <person name="Davis C."/>
            <person name="Chacko J."/>
            <person name="Dinh H."/>
            <person name="Dugan-Rocha S."/>
            <person name="Fowler G."/>
            <person name="Garner T.T."/>
            <person name="Garnes J."/>
            <person name="Gnirke A."/>
            <person name="Hawes A."/>
            <person name="Hernandez J."/>
            <person name="Hines S."/>
            <person name="Holder M."/>
            <person name="Hume J."/>
            <person name="Jhangiani S.N."/>
            <person name="Joshi V."/>
            <person name="Khan Z.M."/>
            <person name="Jackson L."/>
            <person name="Kovar C."/>
            <person name="Kowis A."/>
            <person name="Lee S."/>
            <person name="Lewis L.R."/>
            <person name="Margolis J."/>
            <person name="Morgan M."/>
            <person name="Nazareth L.V."/>
            <person name="Nguyen N."/>
            <person name="Okwuonu G."/>
            <person name="Parker D."/>
            <person name="Richards S."/>
            <person name="Ruiz S.J."/>
            <person name="Santibanez J."/>
            <person name="Savard J."/>
            <person name="Scherer S.E."/>
            <person name="Schneider B."/>
            <person name="Sodergren E."/>
            <person name="Tautz D."/>
            <person name="Vattahil S."/>
            <person name="Villasana D."/>
            <person name="White C.S."/>
            <person name="Wright R."/>
            <person name="Park Y."/>
            <person name="Beeman R.W."/>
            <person name="Lord J."/>
            <person name="Oppert B."/>
            <person name="Lorenzen M."/>
            <person name="Brown S."/>
            <person name="Wang L."/>
            <person name="Savard J."/>
            <person name="Tautz D."/>
            <person name="Richards S."/>
            <person name="Weinstock G."/>
            <person name="Gibbs R.A."/>
            <person name="Liu Y."/>
            <person name="Worley K."/>
            <person name="Weinstock G."/>
            <person name="Elsik C.G."/>
            <person name="Reese J.T."/>
            <person name="Elhaik E."/>
            <person name="Landan G."/>
            <person name="Graur D."/>
            <person name="Arensburger P."/>
            <person name="Atkinson P."/>
            <person name="Beeman R.W."/>
            <person name="Beidler J."/>
            <person name="Brown S.J."/>
            <person name="Demuth J.P."/>
            <person name="Drury D.W."/>
            <person name="Du Y.Z."/>
            <person name="Fujiwara H."/>
            <person name="Lorenzen M."/>
            <person name="Maselli V."/>
            <person name="Osanai M."/>
            <person name="Park Y."/>
            <person name="Robertson H.M."/>
            <person name="Tu Z."/>
            <person name="Wang J.J."/>
            <person name="Wang S."/>
            <person name="Richards S."/>
            <person name="Song H."/>
            <person name="Zhang L."/>
            <person name="Sodergren E."/>
            <person name="Werner D."/>
            <person name="Stanke M."/>
            <person name="Morgenstern B."/>
            <person name="Solovyev V."/>
            <person name="Kosarev P."/>
            <person name="Brown G."/>
            <person name="Chen H.C."/>
            <person name="Ermolaeva O."/>
            <person name="Hlavina W."/>
            <person name="Kapustin Y."/>
            <person name="Kiryutin B."/>
            <person name="Kitts P."/>
            <person name="Maglott D."/>
            <person name="Pruitt K."/>
            <person name="Sapojnikov V."/>
            <person name="Souvorov A."/>
            <person name="Mackey A.J."/>
            <person name="Waterhouse R.M."/>
            <person name="Wyder S."/>
            <person name="Zdobnov E.M."/>
            <person name="Zdobnov E.M."/>
            <person name="Wyder S."/>
            <person name="Kriventseva E.V."/>
            <person name="Kadowaki T."/>
            <person name="Bork P."/>
            <person name="Aranda M."/>
            <person name="Bao R."/>
            <person name="Beermann A."/>
            <person name="Berns N."/>
            <person name="Bolognesi R."/>
            <person name="Bonneton F."/>
            <person name="Bopp D."/>
            <person name="Brown S.J."/>
            <person name="Bucher G."/>
            <person name="Butts T."/>
            <person name="Chaumot A."/>
            <person name="Denell R.E."/>
            <person name="Ferrier D.E."/>
            <person name="Friedrich M."/>
            <person name="Gordon C.M."/>
            <person name="Jindra M."/>
            <person name="Klingler M."/>
            <person name="Lan Q."/>
            <person name="Lattorff H.M."/>
            <person name="Laudet V."/>
            <person name="von Levetsow C."/>
            <person name="Liu Z."/>
            <person name="Lutz R."/>
            <person name="Lynch J.A."/>
            <person name="da Fonseca R.N."/>
            <person name="Posnien N."/>
            <person name="Reuter R."/>
            <person name="Roth S."/>
            <person name="Savard J."/>
            <person name="Schinko J.B."/>
            <person name="Schmitt C."/>
            <person name="Schoppmeier M."/>
            <person name="Schroder R."/>
            <person name="Shippy T.D."/>
            <person name="Simonnet F."/>
            <person name="Marques-Souza H."/>
            <person name="Tautz D."/>
            <person name="Tomoyasu Y."/>
            <person name="Trauner J."/>
            <person name="Van der Zee M."/>
            <person name="Vervoort M."/>
            <person name="Wittkopp N."/>
            <person name="Wimmer E.A."/>
            <person name="Yang X."/>
            <person name="Jones A.K."/>
            <person name="Sattelle D.B."/>
            <person name="Ebert P.R."/>
            <person name="Nelson D."/>
            <person name="Scott J.G."/>
            <person name="Beeman R.W."/>
            <person name="Muthukrishnan S."/>
            <person name="Kramer K.J."/>
            <person name="Arakane Y."/>
            <person name="Beeman R.W."/>
            <person name="Zhu Q."/>
            <person name="Hogenkamp D."/>
            <person name="Dixit R."/>
            <person name="Oppert B."/>
            <person name="Jiang H."/>
            <person name="Zou Z."/>
            <person name="Marshall J."/>
            <person name="Elpidina E."/>
            <person name="Vinokurov K."/>
            <person name="Oppert C."/>
            <person name="Zou Z."/>
            <person name="Evans J."/>
            <person name="Lu Z."/>
            <person name="Zhao P."/>
            <person name="Sumathipala N."/>
            <person name="Altincicek B."/>
            <person name="Vilcinskas A."/>
            <person name="Williams M."/>
            <person name="Hultmark D."/>
            <person name="Hetru C."/>
            <person name="Jiang H."/>
            <person name="Grimmelikhuijzen C.J."/>
            <person name="Hauser F."/>
            <person name="Cazzamali G."/>
            <person name="Williamson M."/>
            <person name="Park Y."/>
            <person name="Li B."/>
            <person name="Tanaka Y."/>
            <person name="Predel R."/>
            <person name="Neupert S."/>
            <person name="Schachtner J."/>
            <person name="Verleyen P."/>
            <person name="Raible F."/>
            <person name="Bork P."/>
            <person name="Friedrich M."/>
            <person name="Walden K.K."/>
            <person name="Robertson H.M."/>
            <person name="Angeli S."/>
            <person name="Foret S."/>
            <person name="Bucher G."/>
            <person name="Schuetz S."/>
            <person name="Maleszka R."/>
            <person name="Wimmer E.A."/>
            <person name="Beeman R.W."/>
            <person name="Lorenzen M."/>
            <person name="Tomoyasu Y."/>
            <person name="Miller S.C."/>
            <person name="Grossmann D."/>
            <person name="Bucher G."/>
        </authorList>
    </citation>
    <scope>NUCLEOTIDE SEQUENCE [LARGE SCALE GENOMIC DNA]</scope>
    <source>
        <strain evidence="1 2">Georgia GA2</strain>
    </source>
</reference>
<organism evidence="1 2">
    <name type="scientific">Tribolium castaneum</name>
    <name type="common">Red flour beetle</name>
    <dbReference type="NCBI Taxonomy" id="7070"/>
    <lineage>
        <taxon>Eukaryota</taxon>
        <taxon>Metazoa</taxon>
        <taxon>Ecdysozoa</taxon>
        <taxon>Arthropoda</taxon>
        <taxon>Hexapoda</taxon>
        <taxon>Insecta</taxon>
        <taxon>Pterygota</taxon>
        <taxon>Neoptera</taxon>
        <taxon>Endopterygota</taxon>
        <taxon>Coleoptera</taxon>
        <taxon>Polyphaga</taxon>
        <taxon>Cucujiformia</taxon>
        <taxon>Tenebrionidae</taxon>
        <taxon>Tenebrionidae incertae sedis</taxon>
        <taxon>Tribolium</taxon>
    </lineage>
</organism>
<keyword evidence="2" id="KW-1185">Reference proteome</keyword>
<dbReference type="Proteomes" id="UP000007266">
    <property type="component" value="Linkage group 7"/>
</dbReference>
<dbReference type="AlphaFoldDB" id="D6WPR1"/>